<accession>A0ABN2UP81</accession>
<evidence type="ECO:0000313" key="3">
    <source>
        <dbReference type="Proteomes" id="UP001403094"/>
    </source>
</evidence>
<feature type="compositionally biased region" description="Low complexity" evidence="1">
    <location>
        <begin position="7"/>
        <end position="16"/>
    </location>
</feature>
<organism evidence="2 3">
    <name type="scientific">Streptomyces cheonanensis</name>
    <dbReference type="NCBI Taxonomy" id="312720"/>
    <lineage>
        <taxon>Bacteria</taxon>
        <taxon>Bacillati</taxon>
        <taxon>Actinomycetota</taxon>
        <taxon>Actinomycetes</taxon>
        <taxon>Kitasatosporales</taxon>
        <taxon>Streptomycetaceae</taxon>
        <taxon>Streptomyces</taxon>
    </lineage>
</organism>
<feature type="region of interest" description="Disordered" evidence="1">
    <location>
        <begin position="1"/>
        <end position="21"/>
    </location>
</feature>
<feature type="region of interest" description="Disordered" evidence="1">
    <location>
        <begin position="79"/>
        <end position="115"/>
    </location>
</feature>
<gene>
    <name evidence="2" type="ORF">GCM10009757_03480</name>
</gene>
<protein>
    <submittedName>
        <fullName evidence="2">Uncharacterized protein</fullName>
    </submittedName>
</protein>
<comment type="caution">
    <text evidence="2">The sequence shown here is derived from an EMBL/GenBank/DDBJ whole genome shotgun (WGS) entry which is preliminary data.</text>
</comment>
<name>A0ABN2UP81_9ACTN</name>
<proteinExistence type="predicted"/>
<sequence>MAPFPHSAPRSTTRSPLPSPVLPVLPFLPSSPSPVLASPIAHWSAQYGQWVSVMSVIAGLMAAILRRPCYTGPAPELRPRRALLTPGPRPPVNAGHGIGDTRATQRQRQGLRLAA</sequence>
<dbReference type="Proteomes" id="UP001403094">
    <property type="component" value="Unassembled WGS sequence"/>
</dbReference>
<evidence type="ECO:0000313" key="2">
    <source>
        <dbReference type="EMBL" id="GAA2041198.1"/>
    </source>
</evidence>
<keyword evidence="3" id="KW-1185">Reference proteome</keyword>
<dbReference type="EMBL" id="BAAANQ010000001">
    <property type="protein sequence ID" value="GAA2041198.1"/>
    <property type="molecule type" value="Genomic_DNA"/>
</dbReference>
<evidence type="ECO:0000256" key="1">
    <source>
        <dbReference type="SAM" id="MobiDB-lite"/>
    </source>
</evidence>
<reference evidence="2 3" key="1">
    <citation type="journal article" date="2019" name="Int. J. Syst. Evol. Microbiol.">
        <title>The Global Catalogue of Microorganisms (GCM) 10K type strain sequencing project: providing services to taxonomists for standard genome sequencing and annotation.</title>
        <authorList>
            <consortium name="The Broad Institute Genomics Platform"/>
            <consortium name="The Broad Institute Genome Sequencing Center for Infectious Disease"/>
            <person name="Wu L."/>
            <person name="Ma J."/>
        </authorList>
    </citation>
    <scope>NUCLEOTIDE SEQUENCE [LARGE SCALE GENOMIC DNA]</scope>
    <source>
        <strain evidence="2 3">JCM 14549</strain>
    </source>
</reference>